<name>A0A151GT68_DRECN</name>
<dbReference type="PANTHER" id="PTHR33387">
    <property type="entry name" value="RMLC-LIKE JELLY ROLL FOLD PROTEIN"/>
    <property type="match status" value="1"/>
</dbReference>
<dbReference type="FunCoup" id="A0A151GT68">
    <property type="interactions" value="85"/>
</dbReference>
<gene>
    <name evidence="3" type="ORF">DCS_01453</name>
</gene>
<protein>
    <submittedName>
        <fullName evidence="3">DUF985 domain-containing protein</fullName>
    </submittedName>
</protein>
<dbReference type="InterPro" id="IPR011051">
    <property type="entry name" value="RmlC_Cupin_sf"/>
</dbReference>
<keyword evidence="4" id="KW-1185">Reference proteome</keyword>
<sequence>MTSGIFPSVPSVPGKETGEAASTSTATLSNTSSATSATSATHVDLEPPHVRDTIKSLLLTPHIEGGYYALTDSSPTLIPSPYPLTSLSENTLQLVGGLRPDFDPAVRRASSSILYYLTPRSPVGSFHRNRSRIVHTLHRGRGCYVLIHPDRRVETFVVGCEIQCGEKLQWAVDGGVWKASYLLPNQDATSRCLDVHDEELLISETVVPGFEYADHEFLSKDKLSQLLPEELAERYGWLVKH</sequence>
<dbReference type="SUPFAM" id="SSF51182">
    <property type="entry name" value="RmlC-like cupins"/>
    <property type="match status" value="1"/>
</dbReference>
<dbReference type="GeneID" id="63714096"/>
<dbReference type="InParanoid" id="A0A151GT68"/>
<evidence type="ECO:0000259" key="2">
    <source>
        <dbReference type="Pfam" id="PF06172"/>
    </source>
</evidence>
<evidence type="ECO:0000313" key="4">
    <source>
        <dbReference type="Proteomes" id="UP000076580"/>
    </source>
</evidence>
<dbReference type="RefSeq" id="XP_040659668.1">
    <property type="nucleotide sequence ID" value="XM_040798785.1"/>
</dbReference>
<comment type="caution">
    <text evidence="3">The sequence shown here is derived from an EMBL/GenBank/DDBJ whole genome shotgun (WGS) entry which is preliminary data.</text>
</comment>
<dbReference type="AlphaFoldDB" id="A0A151GT68"/>
<organism evidence="3 4">
    <name type="scientific">Drechmeria coniospora</name>
    <name type="common">Nematophagous fungus</name>
    <name type="synonym">Meria coniospora</name>
    <dbReference type="NCBI Taxonomy" id="98403"/>
    <lineage>
        <taxon>Eukaryota</taxon>
        <taxon>Fungi</taxon>
        <taxon>Dikarya</taxon>
        <taxon>Ascomycota</taxon>
        <taxon>Pezizomycotina</taxon>
        <taxon>Sordariomycetes</taxon>
        <taxon>Hypocreomycetidae</taxon>
        <taxon>Hypocreales</taxon>
        <taxon>Ophiocordycipitaceae</taxon>
        <taxon>Drechmeria</taxon>
    </lineage>
</organism>
<evidence type="ECO:0000313" key="3">
    <source>
        <dbReference type="EMBL" id="KYK60316.1"/>
    </source>
</evidence>
<dbReference type="InterPro" id="IPR039935">
    <property type="entry name" value="YML079W-like"/>
</dbReference>
<dbReference type="Gene3D" id="2.60.120.10">
    <property type="entry name" value="Jelly Rolls"/>
    <property type="match status" value="1"/>
</dbReference>
<dbReference type="CDD" id="cd06121">
    <property type="entry name" value="cupin_YML079wp"/>
    <property type="match status" value="1"/>
</dbReference>
<evidence type="ECO:0000256" key="1">
    <source>
        <dbReference type="SAM" id="MobiDB-lite"/>
    </source>
</evidence>
<feature type="domain" description="DUF985" evidence="2">
    <location>
        <begin position="52"/>
        <end position="218"/>
    </location>
</feature>
<dbReference type="InterPro" id="IPR014710">
    <property type="entry name" value="RmlC-like_jellyroll"/>
</dbReference>
<dbReference type="EMBL" id="LAYC01000001">
    <property type="protein sequence ID" value="KYK60316.1"/>
    <property type="molecule type" value="Genomic_DNA"/>
</dbReference>
<dbReference type="InterPro" id="IPR009327">
    <property type="entry name" value="Cupin_DUF985"/>
</dbReference>
<feature type="region of interest" description="Disordered" evidence="1">
    <location>
        <begin position="1"/>
        <end position="46"/>
    </location>
</feature>
<reference evidence="3 4" key="1">
    <citation type="journal article" date="2016" name="Sci. Rep.">
        <title>Insights into Adaptations to a Near-Obligate Nematode Endoparasitic Lifestyle from the Finished Genome of Drechmeria coniospora.</title>
        <authorList>
            <person name="Zhang L."/>
            <person name="Zhou Z."/>
            <person name="Guo Q."/>
            <person name="Fokkens L."/>
            <person name="Miskei M."/>
            <person name="Pocsi I."/>
            <person name="Zhang W."/>
            <person name="Chen M."/>
            <person name="Wang L."/>
            <person name="Sun Y."/>
            <person name="Donzelli B.G."/>
            <person name="Gibson D.M."/>
            <person name="Nelson D.R."/>
            <person name="Luo J.G."/>
            <person name="Rep M."/>
            <person name="Liu H."/>
            <person name="Yang S."/>
            <person name="Wang J."/>
            <person name="Krasnoff S.B."/>
            <person name="Xu Y."/>
            <person name="Molnar I."/>
            <person name="Lin M."/>
        </authorList>
    </citation>
    <scope>NUCLEOTIDE SEQUENCE [LARGE SCALE GENOMIC DNA]</scope>
    <source>
        <strain evidence="3 4">ARSEF 6962</strain>
    </source>
</reference>
<dbReference type="PANTHER" id="PTHR33387:SF3">
    <property type="entry name" value="DUF985 DOMAIN-CONTAINING PROTEIN"/>
    <property type="match status" value="1"/>
</dbReference>
<proteinExistence type="predicted"/>
<dbReference type="Pfam" id="PF06172">
    <property type="entry name" value="Cupin_5"/>
    <property type="match status" value="1"/>
</dbReference>
<feature type="compositionally biased region" description="Low complexity" evidence="1">
    <location>
        <begin position="20"/>
        <end position="41"/>
    </location>
</feature>
<dbReference type="Proteomes" id="UP000076580">
    <property type="component" value="Chromosome 01"/>
</dbReference>
<accession>A0A151GT68</accession>